<dbReference type="InterPro" id="IPR029052">
    <property type="entry name" value="Metallo-depent_PP-like"/>
</dbReference>
<protein>
    <recommendedName>
        <fullName evidence="15">DNA polymerase II small subunit</fullName>
        <shortName evidence="15">Pol II</shortName>
        <ecNumber evidence="15">2.7.7.7</ecNumber>
    </recommendedName>
    <alternativeName>
        <fullName evidence="15">Exodeoxyribonuclease small subunit</fullName>
        <ecNumber evidence="15">3.1.11.1</ecNumber>
    </alternativeName>
</protein>
<evidence type="ECO:0000256" key="1">
    <source>
        <dbReference type="ARBA" id="ARBA00000563"/>
    </source>
</evidence>
<evidence type="ECO:0000256" key="3">
    <source>
        <dbReference type="ARBA" id="ARBA00011315"/>
    </source>
</evidence>
<dbReference type="EC" id="2.7.7.7" evidence="15"/>
<dbReference type="GO" id="GO:0006308">
    <property type="term" value="P:DNA catabolic process"/>
    <property type="evidence" value="ECO:0007669"/>
    <property type="project" value="UniProtKB-UniRule"/>
</dbReference>
<dbReference type="NCBIfam" id="NF003116">
    <property type="entry name" value="PRK04036.1-1"/>
    <property type="match status" value="1"/>
</dbReference>
<dbReference type="InterPro" id="IPR007185">
    <property type="entry name" value="DNA_pol_a/d/e_bsu"/>
</dbReference>
<name>Q0W5B2_METAR</name>
<dbReference type="STRING" id="351160.RCIX1121"/>
<comment type="similarity">
    <text evidence="2 15">Belongs to the DNA polymerase delta/II small subunit family.</text>
</comment>
<keyword evidence="12 15" id="KW-0511">Multifunctional enzyme</keyword>
<feature type="domain" description="OB" evidence="17">
    <location>
        <begin position="172"/>
        <end position="230"/>
    </location>
</feature>
<dbReference type="EC" id="3.1.11.1" evidence="15"/>
<dbReference type="Gene3D" id="3.60.21.50">
    <property type="match status" value="1"/>
</dbReference>
<dbReference type="CDD" id="cd04490">
    <property type="entry name" value="PolII_SU_OBF"/>
    <property type="match status" value="1"/>
</dbReference>
<evidence type="ECO:0000256" key="7">
    <source>
        <dbReference type="ARBA" id="ARBA00022722"/>
    </source>
</evidence>
<evidence type="ECO:0000256" key="8">
    <source>
        <dbReference type="ARBA" id="ARBA00022801"/>
    </source>
</evidence>
<evidence type="ECO:0000256" key="13">
    <source>
        <dbReference type="ARBA" id="ARBA00024817"/>
    </source>
</evidence>
<evidence type="ECO:0000256" key="2">
    <source>
        <dbReference type="ARBA" id="ARBA00006035"/>
    </source>
</evidence>
<keyword evidence="6 15" id="KW-0235">DNA replication</keyword>
<keyword evidence="8 15" id="KW-0378">Hydrolase</keyword>
<dbReference type="InterPro" id="IPR011149">
    <property type="entry name" value="Pol2_small_arc"/>
</dbReference>
<feature type="region of interest" description="Disordered" evidence="16">
    <location>
        <begin position="71"/>
        <end position="100"/>
    </location>
</feature>
<keyword evidence="9 15" id="KW-0269">Exonuclease</keyword>
<evidence type="ECO:0000256" key="16">
    <source>
        <dbReference type="SAM" id="MobiDB-lite"/>
    </source>
</evidence>
<organism evidence="19 20">
    <name type="scientific">Methanocella arvoryzae (strain DSM 22066 / NBRC 105507 / MRE50)</name>
    <dbReference type="NCBI Taxonomy" id="351160"/>
    <lineage>
        <taxon>Archaea</taxon>
        <taxon>Methanobacteriati</taxon>
        <taxon>Methanobacteriota</taxon>
        <taxon>Stenosarchaea group</taxon>
        <taxon>Methanomicrobia</taxon>
        <taxon>Methanocellales</taxon>
        <taxon>Methanocellaceae</taxon>
        <taxon>Methanocella</taxon>
    </lineage>
</organism>
<evidence type="ECO:0000256" key="5">
    <source>
        <dbReference type="ARBA" id="ARBA00022695"/>
    </source>
</evidence>
<dbReference type="GO" id="GO:0003887">
    <property type="term" value="F:DNA-directed DNA polymerase activity"/>
    <property type="evidence" value="ECO:0007669"/>
    <property type="project" value="UniProtKB-UniRule"/>
</dbReference>
<proteinExistence type="inferred from homology"/>
<comment type="catalytic activity">
    <reaction evidence="1 15">
        <text>Exonucleolytic cleavage in the 3'- to 5'-direction to yield nucleoside 5'-phosphates.</text>
        <dbReference type="EC" id="3.1.11.1"/>
    </reaction>
</comment>
<evidence type="ECO:0000256" key="12">
    <source>
        <dbReference type="ARBA" id="ARBA00023268"/>
    </source>
</evidence>
<evidence type="ECO:0000259" key="18">
    <source>
        <dbReference type="Pfam" id="PF04042"/>
    </source>
</evidence>
<dbReference type="PANTHER" id="PTHR10416">
    <property type="entry name" value="DNA POLYMERASE DELTA SUBUNIT 2"/>
    <property type="match status" value="1"/>
</dbReference>
<feature type="domain" description="DNA polymerase alpha/delta/epsilon subunit B" evidence="18">
    <location>
        <begin position="332"/>
        <end position="461"/>
    </location>
</feature>
<gene>
    <name evidence="19" type="primary">pol2a</name>
    <name evidence="15" type="synonym">polB</name>
    <name evidence="19" type="ORF">RCIX1121</name>
</gene>
<reference evidence="19 20" key="1">
    <citation type="journal article" date="2006" name="Science">
        <title>Genome of rice cluster I archaea -- the key methane producers in the rice rhizosphere.</title>
        <authorList>
            <person name="Erkel C."/>
            <person name="Kube M."/>
            <person name="Reinhardt R."/>
            <person name="Liesack W."/>
        </authorList>
    </citation>
    <scope>NUCLEOTIDE SEQUENCE [LARGE SCALE GENOMIC DNA]</scope>
    <source>
        <strain evidence="20">DSM 22066 / NBRC 105507 / MRE50</strain>
    </source>
</reference>
<evidence type="ECO:0000256" key="10">
    <source>
        <dbReference type="ARBA" id="ARBA00022932"/>
    </source>
</evidence>
<dbReference type="GO" id="GO:0006271">
    <property type="term" value="P:DNA strand elongation involved in DNA replication"/>
    <property type="evidence" value="ECO:0007669"/>
    <property type="project" value="TreeGrafter"/>
</dbReference>
<dbReference type="Pfam" id="PF01336">
    <property type="entry name" value="tRNA_anti-codon"/>
    <property type="match status" value="1"/>
</dbReference>
<evidence type="ECO:0000256" key="6">
    <source>
        <dbReference type="ARBA" id="ARBA00022705"/>
    </source>
</evidence>
<comment type="catalytic activity">
    <reaction evidence="14 15">
        <text>DNA(n) + a 2'-deoxyribonucleoside 5'-triphosphate = DNA(n+1) + diphosphate</text>
        <dbReference type="Rhea" id="RHEA:22508"/>
        <dbReference type="Rhea" id="RHEA-COMP:17339"/>
        <dbReference type="Rhea" id="RHEA-COMP:17340"/>
        <dbReference type="ChEBI" id="CHEBI:33019"/>
        <dbReference type="ChEBI" id="CHEBI:61560"/>
        <dbReference type="ChEBI" id="CHEBI:173112"/>
        <dbReference type="EC" id="2.7.7.7"/>
    </reaction>
</comment>
<dbReference type="GO" id="GO:0003677">
    <property type="term" value="F:DNA binding"/>
    <property type="evidence" value="ECO:0007669"/>
    <property type="project" value="UniProtKB-UniRule"/>
</dbReference>
<dbReference type="FunFam" id="3.60.21.50:FF:000003">
    <property type="entry name" value="DNA polymerase II small subunit"/>
    <property type="match status" value="1"/>
</dbReference>
<dbReference type="EMBL" id="AM114193">
    <property type="protein sequence ID" value="CAJ36431.1"/>
    <property type="molecule type" value="Genomic_DNA"/>
</dbReference>
<comment type="function">
    <text evidence="13 15">Possesses two activities: a DNA synthesis (polymerase) and an exonucleolytic activity that degrades single-stranded DNA in the 3' to 5' direction. Has a template-primer preference which is characteristic of a replicative DNA polymerase.</text>
</comment>
<dbReference type="AlphaFoldDB" id="Q0W5B2"/>
<dbReference type="Pfam" id="PF04042">
    <property type="entry name" value="DNA_pol_E_B"/>
    <property type="match status" value="1"/>
</dbReference>
<dbReference type="InterPro" id="IPR004365">
    <property type="entry name" value="NA-bd_OB_tRNA"/>
</dbReference>
<evidence type="ECO:0000256" key="14">
    <source>
        <dbReference type="ARBA" id="ARBA00049244"/>
    </source>
</evidence>
<dbReference type="HAMAP" id="MF_00325">
    <property type="entry name" value="DNApol_II_A_arch"/>
    <property type="match status" value="1"/>
</dbReference>
<dbReference type="NCBIfam" id="NF003118">
    <property type="entry name" value="PRK04036.1-3"/>
    <property type="match status" value="1"/>
</dbReference>
<dbReference type="eggNOG" id="arCOG04455">
    <property type="taxonomic scope" value="Archaea"/>
</dbReference>
<evidence type="ECO:0000256" key="9">
    <source>
        <dbReference type="ARBA" id="ARBA00022839"/>
    </source>
</evidence>
<evidence type="ECO:0000313" key="20">
    <source>
        <dbReference type="Proteomes" id="UP000000663"/>
    </source>
</evidence>
<dbReference type="PIRSF" id="PIRSF000803">
    <property type="entry name" value="Arc_Pol2_small"/>
    <property type="match status" value="1"/>
</dbReference>
<comment type="subunit">
    <text evidence="3 15">Heterodimer of a large subunit and a small subunit.</text>
</comment>
<accession>Q0W5B2</accession>
<keyword evidence="4 15" id="KW-0808">Transferase</keyword>
<evidence type="ECO:0000256" key="11">
    <source>
        <dbReference type="ARBA" id="ARBA00023125"/>
    </source>
</evidence>
<dbReference type="GO" id="GO:0042575">
    <property type="term" value="C:DNA polymerase complex"/>
    <property type="evidence" value="ECO:0007669"/>
    <property type="project" value="TreeGrafter"/>
</dbReference>
<evidence type="ECO:0000256" key="15">
    <source>
        <dbReference type="HAMAP-Rule" id="MF_00325"/>
    </source>
</evidence>
<keyword evidence="5 15" id="KW-0548">Nucleotidyltransferase</keyword>
<sequence length="519" mass="57177">MPILPMSGMEIVNKLASRGFMVEPEALELLKAKSSRDLERLLDGMDASAFMVTVEDVRRILSSEEVIRASVSGSSDRSHGSTVPPSQATPAYRSPAKPRQIQPVASAGEVRVLNDITNNSTCIGDYDEFVGYFRYRYTKLGDMIRSRVSSRPIESLKKGGRRSSSGDGKSEVAVIGMVSDLRQTSGGHRMIELEDPTGSINVLIMKDSDIFESPLILDEVIGVSGQLSGDGGLLIAKSLVYPDVPYTNIPRRSSEPSIAALISDVHVGSDTFLEDDWMKFLDWVNGDCPTDRDADLVSRLKYIIVAGDLVDGIGIYPGQEKELHILDVYDQYRKAAEYFSMIPKHIQIVISPGNHDAVRQAEPQPALSREVQDMFKQGNVTFVGNPSAVEIEGVRVMIYHGRSIDDLVSNLPGASYSRPELAMAELLKRRHLSPIYGGRVMIAPEEKDHFIIDPIPEIIHSGHVHTVGVCRHRGVILANSGTWQGQTEFQKRMNIQPDPARIPLVDLNTGEVSIVGFRE</sequence>
<dbReference type="PANTHER" id="PTHR10416:SF0">
    <property type="entry name" value="DNA POLYMERASE DELTA SUBUNIT 2"/>
    <property type="match status" value="1"/>
</dbReference>
<dbReference type="SUPFAM" id="SSF56300">
    <property type="entry name" value="Metallo-dependent phosphatases"/>
    <property type="match status" value="1"/>
</dbReference>
<dbReference type="KEGG" id="rci:RCIX1121"/>
<dbReference type="Proteomes" id="UP000000663">
    <property type="component" value="Chromosome"/>
</dbReference>
<dbReference type="PATRIC" id="fig|351160.9.peg.1807"/>
<evidence type="ECO:0000259" key="17">
    <source>
        <dbReference type="Pfam" id="PF01336"/>
    </source>
</evidence>
<dbReference type="CDD" id="cd07386">
    <property type="entry name" value="MPP_DNA_pol_II_small_archeal_C"/>
    <property type="match status" value="1"/>
</dbReference>
<keyword evidence="11 15" id="KW-0238">DNA-binding</keyword>
<dbReference type="GO" id="GO:0008310">
    <property type="term" value="F:single-stranded DNA 3'-5' DNA exonuclease activity"/>
    <property type="evidence" value="ECO:0007669"/>
    <property type="project" value="UniProtKB-EC"/>
</dbReference>
<keyword evidence="20" id="KW-1185">Reference proteome</keyword>
<evidence type="ECO:0000256" key="4">
    <source>
        <dbReference type="ARBA" id="ARBA00022679"/>
    </source>
</evidence>
<keyword evidence="10 15" id="KW-0239">DNA-directed DNA polymerase</keyword>
<evidence type="ECO:0000313" key="19">
    <source>
        <dbReference type="EMBL" id="CAJ36431.1"/>
    </source>
</evidence>
<keyword evidence="7 15" id="KW-0540">Nuclease</keyword>
<dbReference type="InterPro" id="IPR024826">
    <property type="entry name" value="DNA_pol_delta/II_ssu"/>
</dbReference>